<protein>
    <submittedName>
        <fullName evidence="1">Uncharacterized protein</fullName>
    </submittedName>
</protein>
<accession>A0A0S7XIJ7</accession>
<proteinExistence type="predicted"/>
<dbReference type="EMBL" id="LIZY01000123">
    <property type="protein sequence ID" value="KPJ62288.1"/>
    <property type="molecule type" value="Genomic_DNA"/>
</dbReference>
<comment type="caution">
    <text evidence="1">The sequence shown here is derived from an EMBL/GenBank/DDBJ whole genome shotgun (WGS) entry which is preliminary data.</text>
</comment>
<name>A0A0S7XIJ7_9BACT</name>
<reference evidence="1 2" key="1">
    <citation type="journal article" date="2015" name="Microbiome">
        <title>Genomic resolution of linkages in carbon, nitrogen, and sulfur cycling among widespread estuary sediment bacteria.</title>
        <authorList>
            <person name="Baker B.J."/>
            <person name="Lazar C.S."/>
            <person name="Teske A.P."/>
            <person name="Dick G.J."/>
        </authorList>
    </citation>
    <scope>NUCLEOTIDE SEQUENCE [LARGE SCALE GENOMIC DNA]</scope>
    <source>
        <strain evidence="1">DG_56</strain>
    </source>
</reference>
<feature type="non-terminal residue" evidence="1">
    <location>
        <position position="1"/>
    </location>
</feature>
<sequence length="86" mass="9702">LLLVNSDSRLFQIGDAPITISGPSKSEVFELDIRLRPDGMSRLQRGQRLFTPDGDYFLAPNPLAAEYPDITGKTYNLKQPLFADRY</sequence>
<evidence type="ECO:0000313" key="1">
    <source>
        <dbReference type="EMBL" id="KPJ62288.1"/>
    </source>
</evidence>
<dbReference type="AlphaFoldDB" id="A0A0S7XIJ7"/>
<dbReference type="Proteomes" id="UP000052020">
    <property type="component" value="Unassembled WGS sequence"/>
</dbReference>
<evidence type="ECO:0000313" key="2">
    <source>
        <dbReference type="Proteomes" id="UP000052020"/>
    </source>
</evidence>
<organism evidence="1 2">
    <name type="scientific">candidate division KD3-62 bacterium DG_56</name>
    <dbReference type="NCBI Taxonomy" id="1704032"/>
    <lineage>
        <taxon>Bacteria</taxon>
        <taxon>candidate division KD3-62</taxon>
    </lineage>
</organism>
<gene>
    <name evidence="1" type="ORF">AMK68_05100</name>
</gene>